<evidence type="ECO:0000256" key="1">
    <source>
        <dbReference type="ARBA" id="ARBA00022741"/>
    </source>
</evidence>
<dbReference type="InterPro" id="IPR027417">
    <property type="entry name" value="P-loop_NTPase"/>
</dbReference>
<dbReference type="eggNOG" id="KOG0054">
    <property type="taxonomic scope" value="Eukaryota"/>
</dbReference>
<organism evidence="4 5">
    <name type="scientific">Fomitopsis schrenkii</name>
    <name type="common">Brown rot fungus</name>
    <dbReference type="NCBI Taxonomy" id="2126942"/>
    <lineage>
        <taxon>Eukaryota</taxon>
        <taxon>Fungi</taxon>
        <taxon>Dikarya</taxon>
        <taxon>Basidiomycota</taxon>
        <taxon>Agaricomycotina</taxon>
        <taxon>Agaricomycetes</taxon>
        <taxon>Polyporales</taxon>
        <taxon>Fomitopsis</taxon>
    </lineage>
</organism>
<reference evidence="4 5" key="1">
    <citation type="journal article" date="2012" name="Science">
        <title>The Paleozoic origin of enzymatic lignin decomposition reconstructed from 31 fungal genomes.</title>
        <authorList>
            <person name="Floudas D."/>
            <person name="Binder M."/>
            <person name="Riley R."/>
            <person name="Barry K."/>
            <person name="Blanchette R.A."/>
            <person name="Henrissat B."/>
            <person name="Martinez A.T."/>
            <person name="Otillar R."/>
            <person name="Spatafora J.W."/>
            <person name="Yadav J.S."/>
            <person name="Aerts A."/>
            <person name="Benoit I."/>
            <person name="Boyd A."/>
            <person name="Carlson A."/>
            <person name="Copeland A."/>
            <person name="Coutinho P.M."/>
            <person name="de Vries R.P."/>
            <person name="Ferreira P."/>
            <person name="Findley K."/>
            <person name="Foster B."/>
            <person name="Gaskell J."/>
            <person name="Glotzer D."/>
            <person name="Gorecki P."/>
            <person name="Heitman J."/>
            <person name="Hesse C."/>
            <person name="Hori C."/>
            <person name="Igarashi K."/>
            <person name="Jurgens J.A."/>
            <person name="Kallen N."/>
            <person name="Kersten P."/>
            <person name="Kohler A."/>
            <person name="Kuees U."/>
            <person name="Kumar T.K.A."/>
            <person name="Kuo A."/>
            <person name="LaButti K."/>
            <person name="Larrondo L.F."/>
            <person name="Lindquist E."/>
            <person name="Ling A."/>
            <person name="Lombard V."/>
            <person name="Lucas S."/>
            <person name="Lundell T."/>
            <person name="Martin R."/>
            <person name="McLaughlin D.J."/>
            <person name="Morgenstern I."/>
            <person name="Morin E."/>
            <person name="Murat C."/>
            <person name="Nagy L.G."/>
            <person name="Nolan M."/>
            <person name="Ohm R.A."/>
            <person name="Patyshakuliyeva A."/>
            <person name="Rokas A."/>
            <person name="Ruiz-Duenas F.J."/>
            <person name="Sabat G."/>
            <person name="Salamov A."/>
            <person name="Samejima M."/>
            <person name="Schmutz J."/>
            <person name="Slot J.C."/>
            <person name="St John F."/>
            <person name="Stenlid J."/>
            <person name="Sun H."/>
            <person name="Sun S."/>
            <person name="Syed K."/>
            <person name="Tsang A."/>
            <person name="Wiebenga A."/>
            <person name="Young D."/>
            <person name="Pisabarro A."/>
            <person name="Eastwood D.C."/>
            <person name="Martin F."/>
            <person name="Cullen D."/>
            <person name="Grigoriev I.V."/>
            <person name="Hibbett D.S."/>
        </authorList>
    </citation>
    <scope>NUCLEOTIDE SEQUENCE</scope>
    <source>
        <strain evidence="5">FP-58527</strain>
    </source>
</reference>
<dbReference type="HOGENOM" id="CLU_1315447_0_0_1"/>
<dbReference type="Gene3D" id="3.40.50.300">
    <property type="entry name" value="P-loop containing nucleotide triphosphate hydrolases"/>
    <property type="match status" value="1"/>
</dbReference>
<accession>S8EKU5</accession>
<dbReference type="AlphaFoldDB" id="S8EKU5"/>
<evidence type="ECO:0000313" key="4">
    <source>
        <dbReference type="EMBL" id="EPT04813.1"/>
    </source>
</evidence>
<name>S8EKU5_FOMSC</name>
<keyword evidence="5" id="KW-1185">Reference proteome</keyword>
<dbReference type="GO" id="GO:0005524">
    <property type="term" value="F:ATP binding"/>
    <property type="evidence" value="ECO:0007669"/>
    <property type="project" value="UniProtKB-KW"/>
</dbReference>
<dbReference type="GO" id="GO:0016887">
    <property type="term" value="F:ATP hydrolysis activity"/>
    <property type="evidence" value="ECO:0007669"/>
    <property type="project" value="InterPro"/>
</dbReference>
<evidence type="ECO:0000256" key="2">
    <source>
        <dbReference type="ARBA" id="ARBA00022840"/>
    </source>
</evidence>
<feature type="domain" description="ABC transporter" evidence="3">
    <location>
        <begin position="120"/>
        <end position="183"/>
    </location>
</feature>
<dbReference type="InterPro" id="IPR050173">
    <property type="entry name" value="ABC_transporter_C-like"/>
</dbReference>
<dbReference type="OrthoDB" id="6500128at2759"/>
<keyword evidence="1" id="KW-0547">Nucleotide-binding</keyword>
<dbReference type="SUPFAM" id="SSF52540">
    <property type="entry name" value="P-loop containing nucleoside triphosphate hydrolases"/>
    <property type="match status" value="1"/>
</dbReference>
<keyword evidence="2" id="KW-0067">ATP-binding</keyword>
<gene>
    <name evidence="4" type="ORF">FOMPIDRAFT_124257</name>
</gene>
<dbReference type="GO" id="GO:0016020">
    <property type="term" value="C:membrane"/>
    <property type="evidence" value="ECO:0007669"/>
    <property type="project" value="TreeGrafter"/>
</dbReference>
<dbReference type="EMBL" id="KE504125">
    <property type="protein sequence ID" value="EPT04813.1"/>
    <property type="molecule type" value="Genomic_DNA"/>
</dbReference>
<dbReference type="STRING" id="743788.S8EKU5"/>
<dbReference type="GO" id="GO:0042626">
    <property type="term" value="F:ATPase-coupled transmembrane transporter activity"/>
    <property type="evidence" value="ECO:0007669"/>
    <property type="project" value="TreeGrafter"/>
</dbReference>
<evidence type="ECO:0000313" key="5">
    <source>
        <dbReference type="Proteomes" id="UP000015241"/>
    </source>
</evidence>
<evidence type="ECO:0000259" key="3">
    <source>
        <dbReference type="Pfam" id="PF00005"/>
    </source>
</evidence>
<sequence length="209" mass="22956">MTCYGESVMNITIQQWLSIRLDLLGKALVLGIGLFASGPSKTVDPSKVAQVVQFFATNEQNFNAVERMLYYTELPCEGDYTKEDDPPASWPGERKVEFNILELRYRAVLPLVLKQVSFSIGIVGHTGAGKSSLMQALFRTANISGGFIEADGIDARNVGLKTLRSRLALVPQDDVLDPEGTRTDAELISALQRTYFWPKDGEHGTAAEA</sequence>
<dbReference type="InterPro" id="IPR003439">
    <property type="entry name" value="ABC_transporter-like_ATP-bd"/>
</dbReference>
<proteinExistence type="predicted"/>
<protein>
    <recommendedName>
        <fullName evidence="3">ABC transporter domain-containing protein</fullName>
    </recommendedName>
</protein>
<dbReference type="Pfam" id="PF00005">
    <property type="entry name" value="ABC_tran"/>
    <property type="match status" value="1"/>
</dbReference>
<dbReference type="InParanoid" id="S8EKU5"/>
<dbReference type="Proteomes" id="UP000015241">
    <property type="component" value="Unassembled WGS sequence"/>
</dbReference>
<dbReference type="PANTHER" id="PTHR24223">
    <property type="entry name" value="ATP-BINDING CASSETTE SUB-FAMILY C"/>
    <property type="match status" value="1"/>
</dbReference>